<evidence type="ECO:0000313" key="3">
    <source>
        <dbReference type="Proteomes" id="UP000241769"/>
    </source>
</evidence>
<protein>
    <submittedName>
        <fullName evidence="2">Putative phosphatidylinositol transfer protein SEC14</fullName>
    </submittedName>
</protein>
<dbReference type="STRING" id="1890364.A0A2P6N428"/>
<dbReference type="GO" id="GO:0016020">
    <property type="term" value="C:membrane"/>
    <property type="evidence" value="ECO:0007669"/>
    <property type="project" value="TreeGrafter"/>
</dbReference>
<dbReference type="PANTHER" id="PTHR10174">
    <property type="entry name" value="ALPHA-TOCOPHEROL TRANSFER PROTEIN-RELATED"/>
    <property type="match status" value="1"/>
</dbReference>
<gene>
    <name evidence="2" type="ORF">PROFUN_13430</name>
</gene>
<dbReference type="AlphaFoldDB" id="A0A2P6N428"/>
<sequence length="296" mass="34748">MGKTKEAKPFNRLAVEFQWTPELDEDHIFPKERELITQLRQDYPHISEWTDRLVLYFIFARRHDLEQIKKLMDDNLKMLQEYNLNRRMTADELDPSYKTVPYITYFKNVTDCHDRPIIYADLGLMDPKKNRKHILFPLLWYEQQFLTDNYTIRYLRNGINCVVDMKNMALRNFDMSSEGKATHNAMMGVFPRRARAISVVNGGTFFRIIWSIAKGVAPKKMTKRIVNVPNKEELHKLIPTNRLLASLGGNPNLTFDYFVKEVEIYDRNYNTKEAISAKTRPALRAESEEPVSTSSS</sequence>
<dbReference type="OrthoDB" id="1434354at2759"/>
<dbReference type="CDD" id="cd00170">
    <property type="entry name" value="SEC14"/>
    <property type="match status" value="1"/>
</dbReference>
<dbReference type="GO" id="GO:1902936">
    <property type="term" value="F:phosphatidylinositol bisphosphate binding"/>
    <property type="evidence" value="ECO:0007669"/>
    <property type="project" value="TreeGrafter"/>
</dbReference>
<comment type="caution">
    <text evidence="2">The sequence shown here is derived from an EMBL/GenBank/DDBJ whole genome shotgun (WGS) entry which is preliminary data.</text>
</comment>
<keyword evidence="3" id="KW-1185">Reference proteome</keyword>
<evidence type="ECO:0000259" key="1">
    <source>
        <dbReference type="PROSITE" id="PS50191"/>
    </source>
</evidence>
<accession>A0A2P6N428</accession>
<name>A0A2P6N428_9EUKA</name>
<dbReference type="Pfam" id="PF00650">
    <property type="entry name" value="CRAL_TRIO"/>
    <property type="match status" value="1"/>
</dbReference>
<feature type="domain" description="CRAL-TRIO" evidence="1">
    <location>
        <begin position="90"/>
        <end position="255"/>
    </location>
</feature>
<dbReference type="InterPro" id="IPR001251">
    <property type="entry name" value="CRAL-TRIO_dom"/>
</dbReference>
<dbReference type="Proteomes" id="UP000241769">
    <property type="component" value="Unassembled WGS sequence"/>
</dbReference>
<dbReference type="PANTHER" id="PTHR10174:SF208">
    <property type="entry name" value="CRAL-TRIO DOMAIN-CONTAINING PROTEIN DDB_G0278031"/>
    <property type="match status" value="1"/>
</dbReference>
<dbReference type="InParanoid" id="A0A2P6N428"/>
<dbReference type="EMBL" id="MDYQ01000210">
    <property type="protein sequence ID" value="PRP78691.1"/>
    <property type="molecule type" value="Genomic_DNA"/>
</dbReference>
<dbReference type="Gene3D" id="3.40.525.10">
    <property type="entry name" value="CRAL-TRIO lipid binding domain"/>
    <property type="match status" value="1"/>
</dbReference>
<dbReference type="InterPro" id="IPR036865">
    <property type="entry name" value="CRAL-TRIO_dom_sf"/>
</dbReference>
<dbReference type="SUPFAM" id="SSF52087">
    <property type="entry name" value="CRAL/TRIO domain"/>
    <property type="match status" value="1"/>
</dbReference>
<proteinExistence type="predicted"/>
<organism evidence="2 3">
    <name type="scientific">Planoprotostelium fungivorum</name>
    <dbReference type="NCBI Taxonomy" id="1890364"/>
    <lineage>
        <taxon>Eukaryota</taxon>
        <taxon>Amoebozoa</taxon>
        <taxon>Evosea</taxon>
        <taxon>Variosea</taxon>
        <taxon>Cavosteliida</taxon>
        <taxon>Cavosteliaceae</taxon>
        <taxon>Planoprotostelium</taxon>
    </lineage>
</organism>
<reference evidence="2 3" key="1">
    <citation type="journal article" date="2018" name="Genome Biol. Evol.">
        <title>Multiple Roots of Fruiting Body Formation in Amoebozoa.</title>
        <authorList>
            <person name="Hillmann F."/>
            <person name="Forbes G."/>
            <person name="Novohradska S."/>
            <person name="Ferling I."/>
            <person name="Riege K."/>
            <person name="Groth M."/>
            <person name="Westermann M."/>
            <person name="Marz M."/>
            <person name="Spaller T."/>
            <person name="Winckler T."/>
            <person name="Schaap P."/>
            <person name="Glockner G."/>
        </authorList>
    </citation>
    <scope>NUCLEOTIDE SEQUENCE [LARGE SCALE GENOMIC DNA]</scope>
    <source>
        <strain evidence="2 3">Jena</strain>
    </source>
</reference>
<evidence type="ECO:0000313" key="2">
    <source>
        <dbReference type="EMBL" id="PRP78691.1"/>
    </source>
</evidence>
<dbReference type="PROSITE" id="PS50191">
    <property type="entry name" value="CRAL_TRIO"/>
    <property type="match status" value="1"/>
</dbReference>